<feature type="signal peptide" evidence="1">
    <location>
        <begin position="1"/>
        <end position="29"/>
    </location>
</feature>
<dbReference type="Gene3D" id="3.40.190.10">
    <property type="entry name" value="Periplasmic binding protein-like II"/>
    <property type="match status" value="2"/>
</dbReference>
<evidence type="ECO:0000256" key="1">
    <source>
        <dbReference type="SAM" id="SignalP"/>
    </source>
</evidence>
<sequence length="450" mass="49071">MREQRAGRAHRSGRLPALAAALLVLAASACGTEPDVTIDVLMVDNPQMVELQQLTASEFTAKTGIKVHFTLLSENELRDEVDREFTAQAGKYDVASVSNFEAPIFADRHLLKPLTPYARDDDQFDEDDLIEPIADSLRGSDGQLYAAPFYGESSMLMYRTDVLGNLGIRLPATPTWQQVADAASAVEHSGTGMHGICLRGLPGWGEMIAPLTTVVNTFGGTWFDDKWGVGTGSPEFRQAVKFYLDTLRKSGEDDPTHTGYQECLKAVEDGKVAMWYDATAGAAQLEAASSAVRSKMGYLSAPVVKTSTSGWLYTWAWGLEQSSDHPDEAWKFMSWASSRDYERLAGRMVGWSKAPAGKRYSTYDDAEYLSEAGAFAMPTYLSITSVDPRKAGVQPRPATGIQFVGVPEFRELGTKASETLASVIDGSTSLDDALAEIHAMAEKVAVQYRK</sequence>
<dbReference type="PANTHER" id="PTHR43649:SF12">
    <property type="entry name" value="DIACETYLCHITOBIOSE BINDING PROTEIN DASA"/>
    <property type="match status" value="1"/>
</dbReference>
<keyword evidence="3" id="KW-1185">Reference proteome</keyword>
<dbReference type="InterPro" id="IPR050490">
    <property type="entry name" value="Bact_solute-bd_prot1"/>
</dbReference>
<gene>
    <name evidence="2" type="ORF">BJY18_000768</name>
</gene>
<dbReference type="PANTHER" id="PTHR43649">
    <property type="entry name" value="ARABINOSE-BINDING PROTEIN-RELATED"/>
    <property type="match status" value="1"/>
</dbReference>
<organism evidence="2 3">
    <name type="scientific">Amycolatopsis jiangsuensis</name>
    <dbReference type="NCBI Taxonomy" id="1181879"/>
    <lineage>
        <taxon>Bacteria</taxon>
        <taxon>Bacillati</taxon>
        <taxon>Actinomycetota</taxon>
        <taxon>Actinomycetes</taxon>
        <taxon>Pseudonocardiales</taxon>
        <taxon>Pseudonocardiaceae</taxon>
        <taxon>Amycolatopsis</taxon>
    </lineage>
</organism>
<accession>A0A840IN16</accession>
<proteinExistence type="predicted"/>
<keyword evidence="1" id="KW-0732">Signal</keyword>
<dbReference type="SUPFAM" id="SSF53850">
    <property type="entry name" value="Periplasmic binding protein-like II"/>
    <property type="match status" value="1"/>
</dbReference>
<name>A0A840IN16_9PSEU</name>
<evidence type="ECO:0000313" key="2">
    <source>
        <dbReference type="EMBL" id="MBB4683283.1"/>
    </source>
</evidence>
<dbReference type="RefSeq" id="WP_312873724.1">
    <property type="nucleotide sequence ID" value="NZ_JACHMG010000001.1"/>
</dbReference>
<dbReference type="EMBL" id="JACHMG010000001">
    <property type="protein sequence ID" value="MBB4683283.1"/>
    <property type="molecule type" value="Genomic_DNA"/>
</dbReference>
<dbReference type="PROSITE" id="PS51257">
    <property type="entry name" value="PROKAR_LIPOPROTEIN"/>
    <property type="match status" value="1"/>
</dbReference>
<evidence type="ECO:0000313" key="3">
    <source>
        <dbReference type="Proteomes" id="UP000581769"/>
    </source>
</evidence>
<dbReference type="AlphaFoldDB" id="A0A840IN16"/>
<comment type="caution">
    <text evidence="2">The sequence shown here is derived from an EMBL/GenBank/DDBJ whole genome shotgun (WGS) entry which is preliminary data.</text>
</comment>
<feature type="chain" id="PRO_5032727961" evidence="1">
    <location>
        <begin position="30"/>
        <end position="450"/>
    </location>
</feature>
<dbReference type="Pfam" id="PF01547">
    <property type="entry name" value="SBP_bac_1"/>
    <property type="match status" value="1"/>
</dbReference>
<reference evidence="2 3" key="1">
    <citation type="submission" date="2020-08" db="EMBL/GenBank/DDBJ databases">
        <title>Sequencing the genomes of 1000 actinobacteria strains.</title>
        <authorList>
            <person name="Klenk H.-P."/>
        </authorList>
    </citation>
    <scope>NUCLEOTIDE SEQUENCE [LARGE SCALE GENOMIC DNA]</scope>
    <source>
        <strain evidence="2 3">DSM 45859</strain>
    </source>
</reference>
<protein>
    <submittedName>
        <fullName evidence="2">Sorbitol/mannitol transport system substrate-binding protein</fullName>
    </submittedName>
</protein>
<dbReference type="InterPro" id="IPR006059">
    <property type="entry name" value="SBP"/>
</dbReference>
<dbReference type="Proteomes" id="UP000581769">
    <property type="component" value="Unassembled WGS sequence"/>
</dbReference>